<dbReference type="AlphaFoldDB" id="A0A7Y3RIY3"/>
<dbReference type="EMBL" id="JABFCX010000002">
    <property type="protein sequence ID" value="NNU14866.1"/>
    <property type="molecule type" value="Genomic_DNA"/>
</dbReference>
<sequence length="520" mass="55476">MKRTLLAIALSAFGIASAQVERANFDTSPFSLGTLTEQDGALPRTLWEGSEAAFVQEQLFAVPTRFNDPMKRLVLRRVLMSPGNGPQGADARLAGIKLLKAAEAGYVMEAAALAELTPGLPMQPELTRIIAMRDLYRGQFDRACSRGANLREGRQTPFFVKLRAFCYINAGETPAAELTISLAREEGVLTAADERMYAALFSGEAPSRLPENALEYATFRKLIGLFDPDDIALVTPPVVAAVALDAGLSTAAREAALLRAAQDDLLPARELGDAAASLDGTVLASAVTRVRNLPDGSPERAQALGEILVNSRDEPENYLLRTKIFGQELASLQPSVATVPYAAEFALSNLLLRRYQRAEVWMQTVAAEQTIGAERAFLNLAKLYSYLAPNAAQRLAGAIGEELPEPPVPAITIGDDGAADAVEASLSEVTPRAIVAAHSGSEGSMLLAALELSAVSADPRTDEAARTAAEALLDLSGGAALASEAAFRQQALAFAGRLREETINKQAFIPRLKPERPGRR</sequence>
<dbReference type="Proteomes" id="UP000536835">
    <property type="component" value="Unassembled WGS sequence"/>
</dbReference>
<protein>
    <recommendedName>
        <fullName evidence="4">Chemotaxis protein</fullName>
    </recommendedName>
</protein>
<evidence type="ECO:0000313" key="2">
    <source>
        <dbReference type="EMBL" id="NNU14866.1"/>
    </source>
</evidence>
<gene>
    <name evidence="2" type="ORF">HK107_00835</name>
</gene>
<evidence type="ECO:0008006" key="4">
    <source>
        <dbReference type="Google" id="ProtNLM"/>
    </source>
</evidence>
<name>A0A7Y3RIY3_9PROT</name>
<reference evidence="2 3" key="1">
    <citation type="submission" date="2020-05" db="EMBL/GenBank/DDBJ databases">
        <title>Parvularcula mediterraneae sp. nov., isolated from polypropylene straw from shallow seawater of the seashore of Laganas in Zakynthos island, Greece.</title>
        <authorList>
            <person name="Szabo I."/>
            <person name="Al-Omari J."/>
            <person name="Rado J."/>
            <person name="Szerdahelyi G.S."/>
        </authorList>
    </citation>
    <scope>NUCLEOTIDE SEQUENCE [LARGE SCALE GENOMIC DNA]</scope>
    <source>
        <strain evidence="2 3">ZS-1/3</strain>
    </source>
</reference>
<accession>A0A7Y3RIY3</accession>
<evidence type="ECO:0000313" key="3">
    <source>
        <dbReference type="Proteomes" id="UP000536835"/>
    </source>
</evidence>
<proteinExistence type="predicted"/>
<comment type="caution">
    <text evidence="2">The sequence shown here is derived from an EMBL/GenBank/DDBJ whole genome shotgun (WGS) entry which is preliminary data.</text>
</comment>
<feature type="signal peptide" evidence="1">
    <location>
        <begin position="1"/>
        <end position="18"/>
    </location>
</feature>
<feature type="chain" id="PRO_5031157188" description="Chemotaxis protein" evidence="1">
    <location>
        <begin position="19"/>
        <end position="520"/>
    </location>
</feature>
<evidence type="ECO:0000256" key="1">
    <source>
        <dbReference type="SAM" id="SignalP"/>
    </source>
</evidence>
<keyword evidence="3" id="KW-1185">Reference proteome</keyword>
<dbReference type="RefSeq" id="WP_173195864.1">
    <property type="nucleotide sequence ID" value="NZ_JABFCX010000002.1"/>
</dbReference>
<keyword evidence="1" id="KW-0732">Signal</keyword>
<organism evidence="2 3">
    <name type="scientific">Parvularcula mediterranea</name>
    <dbReference type="NCBI Taxonomy" id="2732508"/>
    <lineage>
        <taxon>Bacteria</taxon>
        <taxon>Pseudomonadati</taxon>
        <taxon>Pseudomonadota</taxon>
        <taxon>Alphaproteobacteria</taxon>
        <taxon>Parvularculales</taxon>
        <taxon>Parvularculaceae</taxon>
        <taxon>Parvularcula</taxon>
    </lineage>
</organism>